<reference evidence="21" key="2">
    <citation type="submission" date="2015-08" db="UniProtKB">
        <authorList>
            <consortium name="WormBaseParasite"/>
        </authorList>
    </citation>
    <scope>IDENTIFICATION</scope>
</reference>
<feature type="coiled-coil region" evidence="16">
    <location>
        <begin position="5360"/>
        <end position="5400"/>
    </location>
</feature>
<feature type="coiled-coil region" evidence="16">
    <location>
        <begin position="2464"/>
        <end position="2498"/>
    </location>
</feature>
<evidence type="ECO:0000256" key="6">
    <source>
        <dbReference type="ARBA" id="ARBA00022737"/>
    </source>
</evidence>
<evidence type="ECO:0000256" key="9">
    <source>
        <dbReference type="ARBA" id="ARBA00023136"/>
    </source>
</evidence>
<proteinExistence type="inferred from homology"/>
<evidence type="ECO:0000313" key="20">
    <source>
        <dbReference type="Proteomes" id="UP000035680"/>
    </source>
</evidence>
<evidence type="ECO:0000256" key="10">
    <source>
        <dbReference type="ARBA" id="ARBA00023203"/>
    </source>
</evidence>
<feature type="coiled-coil region" evidence="16">
    <location>
        <begin position="1961"/>
        <end position="1988"/>
    </location>
</feature>
<dbReference type="InterPro" id="IPR036872">
    <property type="entry name" value="CH_dom_sf"/>
</dbReference>
<dbReference type="InterPro" id="IPR001589">
    <property type="entry name" value="Actinin_actin-bd_CS"/>
</dbReference>
<feature type="coiled-coil region" evidence="16">
    <location>
        <begin position="3213"/>
        <end position="3240"/>
    </location>
</feature>
<feature type="coiled-coil region" evidence="16">
    <location>
        <begin position="3877"/>
        <end position="3931"/>
    </location>
</feature>
<evidence type="ECO:0000256" key="3">
    <source>
        <dbReference type="ARBA" id="ARBA00008619"/>
    </source>
</evidence>
<keyword evidence="4" id="KW-0963">Cytoplasm</keyword>
<keyword evidence="5 15" id="KW-0812">Transmembrane</keyword>
<evidence type="ECO:0000256" key="7">
    <source>
        <dbReference type="ARBA" id="ARBA00022989"/>
    </source>
</evidence>
<dbReference type="Pfam" id="PF10541">
    <property type="entry name" value="KASH"/>
    <property type="match status" value="1"/>
</dbReference>
<organism evidence="20 21">
    <name type="scientific">Strongyloides venezuelensis</name>
    <name type="common">Threadworm</name>
    <dbReference type="NCBI Taxonomy" id="75913"/>
    <lineage>
        <taxon>Eukaryota</taxon>
        <taxon>Metazoa</taxon>
        <taxon>Ecdysozoa</taxon>
        <taxon>Nematoda</taxon>
        <taxon>Chromadorea</taxon>
        <taxon>Rhabditida</taxon>
        <taxon>Tylenchina</taxon>
        <taxon>Panagrolaimomorpha</taxon>
        <taxon>Strongyloidoidea</taxon>
        <taxon>Strongyloididae</taxon>
        <taxon>Strongyloides</taxon>
    </lineage>
</organism>
<feature type="domain" description="KASH" evidence="19">
    <location>
        <begin position="5771"/>
        <end position="5830"/>
    </location>
</feature>
<dbReference type="GO" id="GO:0003779">
    <property type="term" value="F:actin binding"/>
    <property type="evidence" value="ECO:0007669"/>
    <property type="project" value="UniProtKB-KW"/>
</dbReference>
<dbReference type="PANTHER" id="PTHR21524:SF5">
    <property type="entry name" value="SPECTRIN REPEAT CONTAINING NUCLEAR ENVELOPE PROTEIN 2"/>
    <property type="match status" value="1"/>
</dbReference>
<comment type="similarity">
    <text evidence="3">Belongs to the nesprin family.</text>
</comment>
<feature type="coiled-coil region" evidence="16">
    <location>
        <begin position="3813"/>
        <end position="3847"/>
    </location>
</feature>
<protein>
    <submittedName>
        <fullName evidence="21">Nuclear anchorage protein 1 (inferred by orthology to a C. elegans protein)</fullName>
    </submittedName>
</protein>
<keyword evidence="10" id="KW-0009">Actin-binding</keyword>
<feature type="region of interest" description="Disordered" evidence="17">
    <location>
        <begin position="5707"/>
        <end position="5728"/>
    </location>
</feature>
<keyword evidence="8 16" id="KW-0175">Coiled coil</keyword>
<dbReference type="Pfam" id="PF24611">
    <property type="entry name" value="Spectrin_Anc-1"/>
    <property type="match status" value="1"/>
</dbReference>
<dbReference type="PROSITE" id="PS00019">
    <property type="entry name" value="ACTININ_1"/>
    <property type="match status" value="1"/>
</dbReference>
<dbReference type="InterPro" id="IPR012315">
    <property type="entry name" value="KASH"/>
</dbReference>
<evidence type="ECO:0000256" key="4">
    <source>
        <dbReference type="ARBA" id="ARBA00022490"/>
    </source>
</evidence>
<feature type="coiled-coil region" evidence="16">
    <location>
        <begin position="1857"/>
        <end position="1904"/>
    </location>
</feature>
<feature type="compositionally biased region" description="Low complexity" evidence="17">
    <location>
        <begin position="1995"/>
        <end position="2010"/>
    </location>
</feature>
<keyword evidence="12" id="KW-0539">Nucleus</keyword>
<feature type="coiled-coil region" evidence="16">
    <location>
        <begin position="4206"/>
        <end position="4254"/>
    </location>
</feature>
<evidence type="ECO:0000256" key="15">
    <source>
        <dbReference type="PROSITE-ProRule" id="PRU00385"/>
    </source>
</evidence>
<feature type="coiled-coil region" evidence="16">
    <location>
        <begin position="5148"/>
        <end position="5178"/>
    </location>
</feature>
<feature type="coiled-coil region" evidence="16">
    <location>
        <begin position="2227"/>
        <end position="2277"/>
    </location>
</feature>
<evidence type="ECO:0000256" key="2">
    <source>
        <dbReference type="ARBA" id="ARBA00004528"/>
    </source>
</evidence>
<feature type="region of interest" description="Disordered" evidence="17">
    <location>
        <begin position="1989"/>
        <end position="2015"/>
    </location>
</feature>
<dbReference type="GO" id="GO:0031965">
    <property type="term" value="C:nuclear membrane"/>
    <property type="evidence" value="ECO:0007669"/>
    <property type="project" value="UniProtKB-SubCell"/>
</dbReference>
<dbReference type="FunFam" id="1.10.418.10:FF:000099">
    <property type="entry name" value="Nuclear anchorage protein 1"/>
    <property type="match status" value="1"/>
</dbReference>
<dbReference type="Pfam" id="PF26081">
    <property type="entry name" value="DUF8031"/>
    <property type="match status" value="4"/>
</dbReference>
<dbReference type="STRING" id="75913.A0A0K0F4A9"/>
<feature type="coiled-coil region" evidence="16">
    <location>
        <begin position="2871"/>
        <end position="2905"/>
    </location>
</feature>
<dbReference type="SMART" id="SM00033">
    <property type="entry name" value="CH"/>
    <property type="match status" value="2"/>
</dbReference>
<evidence type="ECO:0000256" key="8">
    <source>
        <dbReference type="ARBA" id="ARBA00023054"/>
    </source>
</evidence>
<feature type="domain" description="Calponin-homology (CH)" evidence="18">
    <location>
        <begin position="22"/>
        <end position="129"/>
    </location>
</feature>
<keyword evidence="9 15" id="KW-0472">Membrane</keyword>
<dbReference type="GO" id="GO:0005856">
    <property type="term" value="C:cytoskeleton"/>
    <property type="evidence" value="ECO:0007669"/>
    <property type="project" value="UniProtKB-SubCell"/>
</dbReference>
<keyword evidence="20" id="KW-1185">Reference proteome</keyword>
<feature type="coiled-coil region" evidence="16">
    <location>
        <begin position="3977"/>
        <end position="4004"/>
    </location>
</feature>
<evidence type="ECO:0000256" key="11">
    <source>
        <dbReference type="ARBA" id="ARBA00023212"/>
    </source>
</evidence>
<dbReference type="PROSITE" id="PS50021">
    <property type="entry name" value="CH"/>
    <property type="match status" value="2"/>
</dbReference>
<feature type="coiled-coil region" evidence="16">
    <location>
        <begin position="3118"/>
        <end position="3163"/>
    </location>
</feature>
<dbReference type="GO" id="GO:0007097">
    <property type="term" value="P:nuclear migration"/>
    <property type="evidence" value="ECO:0007669"/>
    <property type="project" value="TreeGrafter"/>
</dbReference>
<evidence type="ECO:0000256" key="17">
    <source>
        <dbReference type="SAM" id="MobiDB-lite"/>
    </source>
</evidence>
<dbReference type="Proteomes" id="UP000035680">
    <property type="component" value="Unassembled WGS sequence"/>
</dbReference>
<dbReference type="SMART" id="SM01249">
    <property type="entry name" value="KASH"/>
    <property type="match status" value="1"/>
</dbReference>
<evidence type="ECO:0000256" key="1">
    <source>
        <dbReference type="ARBA" id="ARBA00004245"/>
    </source>
</evidence>
<dbReference type="Gene3D" id="3.40.50.800">
    <property type="entry name" value="Anticodon-binding domain"/>
    <property type="match status" value="3"/>
</dbReference>
<dbReference type="SUPFAM" id="SSF47576">
    <property type="entry name" value="Calponin-homology domain, CH-domain"/>
    <property type="match status" value="1"/>
</dbReference>
<evidence type="ECO:0000256" key="5">
    <source>
        <dbReference type="ARBA" id="ARBA00022692"/>
    </source>
</evidence>
<dbReference type="GO" id="GO:0007010">
    <property type="term" value="P:cytoskeleton organization"/>
    <property type="evidence" value="ECO:0007669"/>
    <property type="project" value="TreeGrafter"/>
</dbReference>
<feature type="coiled-coil region" evidence="16">
    <location>
        <begin position="3529"/>
        <end position="3563"/>
    </location>
</feature>
<evidence type="ECO:0000259" key="19">
    <source>
        <dbReference type="PROSITE" id="PS51049"/>
    </source>
</evidence>
<dbReference type="PROSITE" id="PS51049">
    <property type="entry name" value="KASH"/>
    <property type="match status" value="1"/>
</dbReference>
<keyword evidence="7" id="KW-1133">Transmembrane helix</keyword>
<evidence type="ECO:0000259" key="18">
    <source>
        <dbReference type="PROSITE" id="PS50021"/>
    </source>
</evidence>
<feature type="compositionally biased region" description="Basic and acidic residues" evidence="17">
    <location>
        <begin position="5718"/>
        <end position="5727"/>
    </location>
</feature>
<evidence type="ECO:0000256" key="13">
    <source>
        <dbReference type="ARBA" id="ARBA00060457"/>
    </source>
</evidence>
<dbReference type="Gene3D" id="1.10.418.10">
    <property type="entry name" value="Calponin-like domain"/>
    <property type="match status" value="2"/>
</dbReference>
<feature type="coiled-coil region" evidence="16">
    <location>
        <begin position="5213"/>
        <end position="5240"/>
    </location>
</feature>
<dbReference type="GO" id="GO:0019894">
    <property type="term" value="F:kinesin binding"/>
    <property type="evidence" value="ECO:0007669"/>
    <property type="project" value="TreeGrafter"/>
</dbReference>
<feature type="topological domain" description="Cytoplasmic" evidence="15">
    <location>
        <begin position="1"/>
        <end position="5779"/>
    </location>
</feature>
<comment type="subcellular location">
    <subcellularLocation>
        <location evidence="1">Cytoplasm</location>
        <location evidence="1">Cytoskeleton</location>
    </subcellularLocation>
    <subcellularLocation>
        <location evidence="13">Endomembrane system</location>
        <topology evidence="13">Single-pass type IV membrane protein</topology>
        <orientation evidence="13">Cytoplasmic side</orientation>
    </subcellularLocation>
    <subcellularLocation>
        <location evidence="2">Nucleus membrane</location>
        <topology evidence="2">Single-pass membrane protein</topology>
        <orientation evidence="2">Cytoplasmic side</orientation>
    </subcellularLocation>
    <subcellularLocation>
        <location evidence="14">Nucleus membrane</location>
        <topology evidence="14">Single-pass type IV membrane protein</topology>
    </subcellularLocation>
</comment>
<name>A0A0K0F4A9_STRVS</name>
<dbReference type="InterPro" id="IPR058344">
    <property type="entry name" value="DUF8031"/>
</dbReference>
<feature type="domain" description="Calponin-homology (CH)" evidence="18">
    <location>
        <begin position="191"/>
        <end position="296"/>
    </location>
</feature>
<feature type="region of interest" description="Disordered" evidence="17">
    <location>
        <begin position="3679"/>
        <end position="3698"/>
    </location>
</feature>
<evidence type="ECO:0000256" key="14">
    <source>
        <dbReference type="ARBA" id="ARBA00060498"/>
    </source>
</evidence>
<dbReference type="PROSITE" id="PS00020">
    <property type="entry name" value="ACTININ_2"/>
    <property type="match status" value="1"/>
</dbReference>
<dbReference type="InterPro" id="IPR036621">
    <property type="entry name" value="Anticodon-bd_dom_sf"/>
</dbReference>
<evidence type="ECO:0000256" key="16">
    <source>
        <dbReference type="SAM" id="Coils"/>
    </source>
</evidence>
<feature type="coiled-coil region" evidence="16">
    <location>
        <begin position="5283"/>
        <end position="5336"/>
    </location>
</feature>
<dbReference type="InterPro" id="IPR057134">
    <property type="entry name" value="Spectrin_Anc-1_3"/>
</dbReference>
<dbReference type="GO" id="GO:0006997">
    <property type="term" value="P:nucleus organization"/>
    <property type="evidence" value="ECO:0007669"/>
    <property type="project" value="TreeGrafter"/>
</dbReference>
<dbReference type="WBParaSite" id="SVE_0364500.2">
    <property type="protein sequence ID" value="SVE_0364500.2"/>
    <property type="gene ID" value="SVE_0364500"/>
</dbReference>
<feature type="coiled-coil region" evidence="16">
    <location>
        <begin position="4313"/>
        <end position="4347"/>
    </location>
</feature>
<feature type="coiled-coil region" evidence="16">
    <location>
        <begin position="1228"/>
        <end position="1263"/>
    </location>
</feature>
<feature type="coiled-coil region" evidence="16">
    <location>
        <begin position="2950"/>
        <end position="3020"/>
    </location>
</feature>
<dbReference type="CDD" id="cd21192">
    <property type="entry name" value="CH_SYNE-like_rpt2"/>
    <property type="match status" value="1"/>
</dbReference>
<evidence type="ECO:0000256" key="12">
    <source>
        <dbReference type="ARBA" id="ARBA00023242"/>
    </source>
</evidence>
<reference evidence="20" key="1">
    <citation type="submission" date="2014-07" db="EMBL/GenBank/DDBJ databases">
        <authorList>
            <person name="Martin A.A"/>
            <person name="De Silva N."/>
        </authorList>
    </citation>
    <scope>NUCLEOTIDE SEQUENCE</scope>
</reference>
<evidence type="ECO:0000313" key="21">
    <source>
        <dbReference type="WBParaSite" id="SVE_0364500.2"/>
    </source>
</evidence>
<keyword evidence="11" id="KW-0206">Cytoskeleton</keyword>
<dbReference type="PANTHER" id="PTHR21524">
    <property type="entry name" value="SPECTRIN REPEAT CONTAINING NUCLEAR ENVELOPE PROTEIN 2"/>
    <property type="match status" value="1"/>
</dbReference>
<accession>A0A0K0F4A9</accession>
<keyword evidence="6" id="KW-0677">Repeat</keyword>
<sequence length="5830" mass="670698">MKKAVQNFFSPVLRHVSDEHEKTQKSTFTKWINFHLENHSSASQVGDLFEDLRDGVLLCKLLEVLTGEALPVNMSRTPKRVHFISNLTTALSVLKRRGLDLINNNPTDLADGNPRIVLGLIWQIILHFQIESNLRLLHDLQGEMIPTTSRQATVVRRNFREGLSPQVGRSGVTIDTTPKKSPSFLSRSSKTPVDKVMLKWVQSQIGSEYGIEVNDFDKSWRTGLPFLALIHKVRKDLIDMEKAKKQLPRDNIQLAFYLAEKYLNIKPLLDVDDVLCEKPDKRSIITYVSQFMANYEEKERESSSIKSKEESTIKKPSKRLIVKIVETKEYHEIITWIEKIIKEIEHEKVIDSKKKAEVDVYKGYNRYHELRQVFLENREIFELIRQHRKQLPSEDWSKLEGKWKFIHENINERSVELEKQLPEPLSSIHYWLGVAENLVNIRFETDGLSGSEGLKKINTIIEKLKLHFSNYGTYCERFGIVYETGKIEKKPVNKEFLNKMKERLENVKSDYDEAMEGLLLLQAHYMILNYIEELNGKMDLWRAGDSLDLVKRWLKEYRNESATMPERRIDDLLEEYRKRIPKNKKSEREKAFTFLTDAQDGSKALIERFGSMRDLLELLLKYWSEFEEEVIVFDRHLERLDNCNASSLDDEASESLEKIDKLGQNISEQSVACGRTAIGRRLDEIHNRIRFMSKKTQPVGGRLVVNLTIEPSSKSTVSEKSYVSQSSSSMKIPNLPILKFSSDLIMTEVKNSSLYRYIQKTRVILAQRCDNSSDLESLLFDLKKGEQEIIIYERMKNQYLENLQKSDQKELNIVFSSLKSKLPCKIERIEEILPKVKSIESYLDQLIDWCHHHNPSSPMGKLSINERAGILLSIDNMLCLLEKPEYVEIFDTRNLRKHFLSIKNKFKLIETHFIEIHIEIVETQILTFTRIRSKEKQDTEREAIEKIINDIEKAKEQGLVSEDCLPDTKLNIIKEQWRRTTFDDGVPSEGRINDLINRKRLIICRSEKSPQEIKGSMVEVDMINEAIQLHLDGKHNNDVDEVEEEWLRKKYRLQNLLRIINLLNDIENKLTVEEKPIILDQLFNQLDLIKDEIKLSELSKCPIEKETKDRIAIIYNLLQEKHRLTCEVTYGELMDRLEKLSYSVEDDLPVASVVVKAIAQEAAELYRREPKDSISHSKRDILLKKVTSTEELLSRKMEFFKRLQHLYDGISYIRQQNINWNSVKLSEVDNVEHDIDTALNKIQNEYEKDVEFLSKEIENIQGNFFQLECDRVKEKFRLLVSQLCLICELMKNRKAFLTKFHELSRFASTCQNNINKMITLQKEENVLDERKKSPILLDSKELNDMFTALEIQVDDVITAQHLAQMVIEDYTPEHLIGKLRTTAGYKGEIPDESKSMKTNALITKLKIILGNDINNEGSKVNDITWSETYKFIQDHIRNGLEELGLVSQLESQIKDSDSSKENEKTLYIFKSQLENRQKLRNDLIDDAIMKFISQIGKEFDRIDDEADKSMADDDYERIKKLEEGDWREWKILVSDIEKLLDNPVCNPVKDRYRNDFVDLEKKAFSLDSKLTKYKKEKEESLSKQNKLIKRLPAFGRWLELAEEDIDSIGNMSDSTSPIERVKNLTEMKDKFVYHMSLVKKLEKIQLNDPEQRKLADKYCSKFRQLLNRLNSIDIPDAHYIPVKIEFDKVLTPDSTLSEKDFQEMKHARESSKHEIPSTSYDDIETELTSVEHELSSLKHMKPTTSTGGPYSESDDIENEIEVITNVLLSIYNGIDILRTYYAAPDLKPLLEVENDYGQMINYLSRMKEIANDLEKIKSHPGVSSLLETLYEQIRATGITSEAMKKEIDDERELQIYSNEIMDDLREFEENIKTAKEDPNQLFDSREVDQTLHKLGEQISELKRRYNQRRFFVISSLHGSGNTSPNKRKRVVMKITQTVTTIIKVIEQGQKNENVIDNSIPYVITDEELQMLRNQLKELEDMLQQGEVMAKKSFREQSSSESSRLPSEEMSTQPTTVEAYETITTETVTDLISHEDILQNKISLDDFDDGTIIEIVTTEYVEEPSVSESPEIPPTVTKDQKLTYPDFEIITEEEIESSKYKDNDYDKEMELKKQLGTLDDLIKEHDRLDKVITILDDDTKKHDKDLIKEHQAIVEARKVVYDNAKAYEAAKKAEKERLLAAENNDNKISAPEPEYEEGADFVNEGLPVSKISDEEDISKKPTELTTEYENLTKAIENLEKSIIHEDKEKIDSEIIEKVTEAEKEFERLNNIIIDLENKSKEEHLNKERDIKDTKSAQKVVLDNGIKEFAEREALRDDVARRLAEEAAEARIELAQEFLEAEKKAIEDSKVRETENIIKSLITLPPNEENINIINENIEKLPLDSALYHDLKKKVDEIKDKHNSIKDIRNTLDNIDVSLKNLVEETQENIPLAEQVSSTQDKITKLKDQIKPTLDSLALVGIPEVKEDVEKTEKILNQIIDNLENKLIEGKENMRILEDANNDAKELSILIDEANAPIETFKPDISLDHLQTLQRNIKEKINKLEDIPLEILPECDKDSIQIIIDGGNKSIDRIDFNIRELEKQWELINNLSRTKYKLLNDTDKLSTETDDLIKRYNEKAQPFDISVKDLRTIDFITGKYNDLLEQNEDLLTSLIENQQSNEDVIDNINQIRLRVDNLKQLDDKITTDVEKENGLIRTRNELNDSIKNIIDRANDVLSKDSKPEDLDPIQKDISELQSKLDMAIDDSEVPLTVIEHSPASDIWDLKDRLDEVAFALADQKDDAKKKLELQKIASNIGDKVKEIENKIKDAESVESNPTSTTDQLKNASDILRNIKADLLPKLDEEFVKIPTSPEVDNLRNKTLEEQAKLVEDLNNVQSAIDKRINAIDELEDLITSTDMKLDSINKKLDETPIYDLDNILAIEFEDILPLNVIIDEINDAANRANKRDTPDLVDVSNKLNEISNKLADKKKTANDAIEAQRKAAEELAEAERKAAKELAEAERKEAEEQQQAQEEIEKLVAAPLNEKNIYLIEEQLSKLPESSPVYQEMKEKADGVKDKVEKVTTTKKNLDNIDNLLKPIVESVNEDIPLSEKVKETEDKLNKLKEEVRPKILAITWTGIPEVDEDIKKKQQELDDLIKSLEDKLGDEKDNLKNLESALTDINDLSKLSDEASVPVDHKKPKESMNYLAALLRNLKEKLDSLKSIPVSNLPENEKEKITKAIENAEKDILKINNEVEDLNKQQELTDSLLNNKAKLLDKSPLQCLDGIELLNRYKDAPQPFEIATKDVQNIQPIIKKLNSLMDESKDLVKSLSDMELPDDDVVNSIDEIASNIDQLQQLEDKIKSDINKENGLINAKEKLNDSIKNIIDRANDVLSKDSKPEDLDPIQKDISELQSKLDMAIDDSEVPLTVIEHSPASDIWDLKDRLDEIAFALADQKEEAKKKLELQKIASNIGDKVKEIENKIKDAESVESNPTSTTDQLKNASDILRNIKADLLPKLDEEFVKIPTSPEVDNLRNKTLEEQAKLVEDLNNVQSAIDERINAIDELEDLITSTDMKLDSINKKLDETPIYDLDNILAIEFEDILPLNVITDEINDAANRANKRDTPDLVDVSNKLNEISNKLADKKKAANDAIEAQRKAAEELAEAERKAAEELAEAQRKAAEELAEAERKAAEELAEAERKAAEELAEAERKATEEQQQAQEEIKKLVAAPLNEENIHLIEEQLSKLPESSPVYQEMKEKADGVKDKVEKITTTKKNLDNVDNLLKPIVESVNEDIPLSEKVKETEDKLNKLKEEVRPKILAITWTGIPEVDEDIKKKHQELDDLIKSLEDKLGDEKDKLKNFESAMFCIDELSKLSDEICAPVDFTKPQISINHLDGLLNSLKSYLDKLMSLSNENLPNNMKDDIYRAVKNAENDIQKANDLINNLNEEQNFNDSLLDSKCRLLDKVLKDVTDAKEFLSKYAKGLQPFDVCANDIRNINDIIDKLNQHIKENERMSNSLKEKMLSVDDLNNSTNEIILINDALNHLLDKIKSDIIKENELVSKKCDLNVTLKNIVSLAGEMSSKNLKPEDFESIQHDISELHKKLDDLSDSREIPLDTVEHSPASDVKDLKKLLNEIDTTLDAQKGEAQKKLLLLKLTSDILDITKQIEEEFKDAKNVLLDPDSFVNQLSAASDNLKNISWNLLPKLDNEYFNIPETAETEEFRNKVYKDKNNLKDELNNIENDIQERIDNIEELKTLIDDYDKTVDDIINKLYQLPATDPKTFDLIEMNEVIPLREMTEYINDLATRANKVETSDVYNYNEKVKTLDNILREKKKTAKDVVEETEKAERELAKLVLLESEIENNINTLLLNPLTDENVKLLEDEFMRLPGESIIFHDLKNKVDDFKKKVQNEKKVKELINKINDDTKNIIDEPKEEIPLKEKVAFIKEVLDKLNNQIKPQIDALEFTGIPQIDENIKEKDKEFGELIKSYESTLENYKIPLEITIMVEDSLSDIPLLSEMVNTPLNKSNIDESRDRLVNLYQKLQEKLDNLTCFPTDQLDKNLIDELNNGISVVKNNINDVLNSMSDLDNHEIEMKLLNDQADSFINVLTDNIDKIEKILKRYKESPQPYDVAVEDVYNMKPIYDEISSVIENSMPLIKLLNDNDVAIDVIQSKSDKLKEALGQLQNLEKDIHNDFAREEELISKKQDLEPKVGFIVGEARKIISEKPTPEKITSLQQDISKLQDNINASIDDSEIPLKVINHSPDSDIWYLKDSLDNVALLLSEAKKSALDEQKLMDLCDKISEITKKVKDKIDEAIKIEADPKSSVTNLTKAINDLENISIDLLPKLDEELSRLPKIDELNVLHKRTVEQQAKLKNDMGAVVSSIKDRINAINDLSKKMNNSHIYLDNLNEQLKTWPINKFDEITKMKDKELSCLNNMAEDVILLSDNANKHNDHDKVKLLEELDKTVENILKKYNEAKDIKEENEKIVKEPIHHDAITKTTVNVTQTPEYENVSEELLSDYGKNDDGRSTDLNVTDIDMKPAEKVGEIDVEVSGISVDEPSESKPDPEIIQKTEQIKTELEKTSDIISSLLSYMPHIHEQPKKSKKSKKGDEKVTLDTLNDKRKSLWDYINELKEKLRLLKSQVQPTLNKMANEDIEDQELASEIQSNLSDVNKLIRSIEEELLRKEKEQEDVGKLINITPAINNLTENISQNLMNSDKPNYIPSKVEDHKDLLDDLESKKEELEKLIKDIPDDVEESENIRERSIWDLSKLIELIEKLKKALNLKILALSLFNKANTSYKNKIDNINKNINKLRKAADSNDLLVIREVLDSSQNEYMKLKNLMEEMNNIDRTTLPDDKIEEFNELLLNIELLMEEINLDRSKLLTKLRELESAEKLKEELRELDNDLKELIEKSQITLIDAAVSPSQYKALPERIDVTIHKIRDLIQTLPRDKLVKEVEKDILEANRLVSKLMDKWKLWLLYVEQKDIITDTIDELRFDFDNINRQKDVSYDDAVKNYETCKNIVFKLGPLKENLVKAIDLSVDLQPLDLPSSESNYLQVDLDSLENNCINYITELEEEITDESDISKILDQLLKELSQVDTNIEDAVNGKQIYELKRMNNQVDDIKPQLDEIKYNINDRANIKKHIASGNPEKFNHLLKEFKKINERLKTLLSIEEDALSGAENAIDIDAAANVLATIYADRHPRDVLLEYEIDAPDFDTDSQSDASGYDDSRSGRRDESLEDAVDALSYDFDTQILPPSSSGESADAAQQQALHALRLARQRRRWQRVLRAALPLQAMLVLLLGAACLVPHCDDEYCCQLLNNFINSFDLALDNVNGPPPF</sequence>
<feature type="compositionally biased region" description="Basic and acidic residues" evidence="17">
    <location>
        <begin position="3679"/>
        <end position="3696"/>
    </location>
</feature>
<dbReference type="GO" id="GO:0048471">
    <property type="term" value="C:perinuclear region of cytoplasm"/>
    <property type="evidence" value="ECO:0007669"/>
    <property type="project" value="TreeGrafter"/>
</dbReference>
<feature type="topological domain" description="Perinuclear space" evidence="15">
    <location>
        <begin position="5801"/>
        <end position="5830"/>
    </location>
</feature>
<dbReference type="Pfam" id="PF00307">
    <property type="entry name" value="CH"/>
    <property type="match status" value="2"/>
</dbReference>
<dbReference type="InterPro" id="IPR001715">
    <property type="entry name" value="CH_dom"/>
</dbReference>